<dbReference type="AlphaFoldDB" id="A0A9P6W8G3"/>
<comment type="caution">
    <text evidence="2">The sequence shown here is derived from an EMBL/GenBank/DDBJ whole genome shotgun (WGS) entry which is preliminary data.</text>
</comment>
<evidence type="ECO:0000313" key="2">
    <source>
        <dbReference type="EMBL" id="KAG0665422.1"/>
    </source>
</evidence>
<dbReference type="OrthoDB" id="10453637at2759"/>
<dbReference type="Proteomes" id="UP000777482">
    <property type="component" value="Unassembled WGS sequence"/>
</dbReference>
<gene>
    <name evidence="2" type="ORF">C6P46_006869</name>
</gene>
<evidence type="ECO:0000313" key="3">
    <source>
        <dbReference type="Proteomes" id="UP000777482"/>
    </source>
</evidence>
<name>A0A9P6W8G3_RHOMI</name>
<feature type="compositionally biased region" description="Pro residues" evidence="1">
    <location>
        <begin position="60"/>
        <end position="70"/>
    </location>
</feature>
<dbReference type="EMBL" id="PUHQ01000009">
    <property type="protein sequence ID" value="KAG0665422.1"/>
    <property type="molecule type" value="Genomic_DNA"/>
</dbReference>
<feature type="region of interest" description="Disordered" evidence="1">
    <location>
        <begin position="54"/>
        <end position="116"/>
    </location>
</feature>
<feature type="compositionally biased region" description="Basic and acidic residues" evidence="1">
    <location>
        <begin position="107"/>
        <end position="116"/>
    </location>
</feature>
<feature type="compositionally biased region" description="Low complexity" evidence="1">
    <location>
        <begin position="71"/>
        <end position="105"/>
    </location>
</feature>
<organism evidence="2 3">
    <name type="scientific">Rhodotorula mucilaginosa</name>
    <name type="common">Yeast</name>
    <name type="synonym">Rhodotorula rubra</name>
    <dbReference type="NCBI Taxonomy" id="5537"/>
    <lineage>
        <taxon>Eukaryota</taxon>
        <taxon>Fungi</taxon>
        <taxon>Dikarya</taxon>
        <taxon>Basidiomycota</taxon>
        <taxon>Pucciniomycotina</taxon>
        <taxon>Microbotryomycetes</taxon>
        <taxon>Sporidiobolales</taxon>
        <taxon>Sporidiobolaceae</taxon>
        <taxon>Rhodotorula</taxon>
    </lineage>
</organism>
<evidence type="ECO:0000256" key="1">
    <source>
        <dbReference type="SAM" id="MobiDB-lite"/>
    </source>
</evidence>
<protein>
    <submittedName>
        <fullName evidence="2">Uncharacterized protein</fullName>
    </submittedName>
</protein>
<accession>A0A9P6W8G3</accession>
<keyword evidence="3" id="KW-1185">Reference proteome</keyword>
<reference evidence="2 3" key="1">
    <citation type="submission" date="2020-11" db="EMBL/GenBank/DDBJ databases">
        <title>Kefir isolates.</title>
        <authorList>
            <person name="Marcisauskas S."/>
            <person name="Kim Y."/>
            <person name="Blasche S."/>
        </authorList>
    </citation>
    <scope>NUCLEOTIDE SEQUENCE [LARGE SCALE GENOMIC DNA]</scope>
    <source>
        <strain evidence="2 3">KR</strain>
    </source>
</reference>
<sequence>MPPQKTKKRRYVQCRCTVFGCHRGPGGSTRVTYHTERGHAKRQKFEDIERAAARVTAPQQPAPAPAPTPAPGTMTTTTITTTAVVSSAPTQALSTASPAPSTSTAIEPKEDSNVGK</sequence>
<proteinExistence type="predicted"/>